<dbReference type="EMBL" id="LQYN01000014">
    <property type="protein sequence ID" value="KYD10410.1"/>
    <property type="molecule type" value="Genomic_DNA"/>
</dbReference>
<accession>A0A150LDV6</accession>
<evidence type="ECO:0000313" key="2">
    <source>
        <dbReference type="EMBL" id="KYD10410.1"/>
    </source>
</evidence>
<feature type="transmembrane region" description="Helical" evidence="1">
    <location>
        <begin position="90"/>
        <end position="112"/>
    </location>
</feature>
<feature type="transmembrane region" description="Helical" evidence="1">
    <location>
        <begin position="271"/>
        <end position="289"/>
    </location>
</feature>
<dbReference type="AlphaFoldDB" id="A0A150LDV6"/>
<name>A0A150LDV6_9BACI</name>
<sequence>MTINEPVFAAMLILALVAVGEIISVVTRARVPMLLVAILGFLVLVWTGIFPKNIVDTSSFNGIGTLLTGPLVVHLGTLIPLSMMSKQYKAVIISLGGALIALVLVLPIITLLFGYETAVAGMGPIVGGIVAFLVTSTELKELGFESLVAIPALVLAIHKLFGMPVASIFLRKYALILRDKTDLLERHKQTAATLETTMNHSTALTKKKKKYEFNTANVLLFKLFLGASIATVIGNVTGVSSTIWCLVIGVIGARVKFYDENIMDKAKASSIAILGTIFIVIASMSTVSLKEFLHFIPQILAIIVIGQIGIILGGYLFSKLTKWHPYKGMSLALTAMFGFPADYILCQEVSRSVGRTEEEQQILLNELSPPMLIAGFTTVTVASVIIASILVKTL</sequence>
<feature type="transmembrane region" description="Helical" evidence="1">
    <location>
        <begin position="63"/>
        <end position="83"/>
    </location>
</feature>
<keyword evidence="1" id="KW-0812">Transmembrane</keyword>
<feature type="transmembrane region" description="Helical" evidence="1">
    <location>
        <begin position="33"/>
        <end position="51"/>
    </location>
</feature>
<dbReference type="CDD" id="cd21416">
    <property type="entry name" value="HDC_protein"/>
    <property type="match status" value="1"/>
</dbReference>
<gene>
    <name evidence="2" type="ORF">B4102_2345</name>
</gene>
<reference evidence="2 3" key="1">
    <citation type="submission" date="2016-01" db="EMBL/GenBank/DDBJ databases">
        <title>Genome Sequences of Twelve Sporeforming Bacillus Species Isolated from Foods.</title>
        <authorList>
            <person name="Berendsen E.M."/>
            <person name="Wells-Bennik M.H."/>
            <person name="Krawcyk A.O."/>
            <person name="De Jong A."/>
            <person name="Holsappel S."/>
            <person name="Eijlander R.T."/>
            <person name="Kuipers O.P."/>
        </authorList>
    </citation>
    <scope>NUCLEOTIDE SEQUENCE [LARGE SCALE GENOMIC DNA]</scope>
    <source>
        <strain evidence="2 3">B4102</strain>
    </source>
</reference>
<dbReference type="PATRIC" id="fig|46224.3.peg.1121"/>
<feature type="transmembrane region" description="Helical" evidence="1">
    <location>
        <begin position="329"/>
        <end position="350"/>
    </location>
</feature>
<feature type="transmembrane region" description="Helical" evidence="1">
    <location>
        <begin position="6"/>
        <end position="26"/>
    </location>
</feature>
<comment type="caution">
    <text evidence="2">The sequence shown here is derived from an EMBL/GenBank/DDBJ whole genome shotgun (WGS) entry which is preliminary data.</text>
</comment>
<feature type="transmembrane region" description="Helical" evidence="1">
    <location>
        <begin position="223"/>
        <end position="251"/>
    </location>
</feature>
<dbReference type="RefSeq" id="WP_066227643.1">
    <property type="nucleotide sequence ID" value="NZ_LQYN01000014.1"/>
</dbReference>
<dbReference type="STRING" id="46224.B4102_2345"/>
<evidence type="ECO:0000256" key="1">
    <source>
        <dbReference type="SAM" id="Phobius"/>
    </source>
</evidence>
<proteinExistence type="predicted"/>
<feature type="transmembrane region" description="Helical" evidence="1">
    <location>
        <begin position="147"/>
        <end position="170"/>
    </location>
</feature>
<feature type="transmembrane region" description="Helical" evidence="1">
    <location>
        <begin position="370"/>
        <end position="391"/>
    </location>
</feature>
<dbReference type="OrthoDB" id="3243277at2"/>
<feature type="transmembrane region" description="Helical" evidence="1">
    <location>
        <begin position="295"/>
        <end position="317"/>
    </location>
</feature>
<keyword evidence="1" id="KW-1133">Transmembrane helix</keyword>
<keyword evidence="1" id="KW-0472">Membrane</keyword>
<dbReference type="Proteomes" id="UP000075666">
    <property type="component" value="Unassembled WGS sequence"/>
</dbReference>
<keyword evidence="3" id="KW-1185">Reference proteome</keyword>
<evidence type="ECO:0000313" key="3">
    <source>
        <dbReference type="Proteomes" id="UP000075666"/>
    </source>
</evidence>
<dbReference type="InterPro" id="IPR049576">
    <property type="entry name" value="HDC-like"/>
</dbReference>
<protein>
    <submittedName>
        <fullName evidence="2">Uncharacterized protein</fullName>
    </submittedName>
</protein>
<organism evidence="2 3">
    <name type="scientific">Heyndrickxia sporothermodurans</name>
    <dbReference type="NCBI Taxonomy" id="46224"/>
    <lineage>
        <taxon>Bacteria</taxon>
        <taxon>Bacillati</taxon>
        <taxon>Bacillota</taxon>
        <taxon>Bacilli</taxon>
        <taxon>Bacillales</taxon>
        <taxon>Bacillaceae</taxon>
        <taxon>Heyndrickxia</taxon>
    </lineage>
</organism>
<feature type="transmembrane region" description="Helical" evidence="1">
    <location>
        <begin position="118"/>
        <end position="135"/>
    </location>
</feature>